<protein>
    <recommendedName>
        <fullName evidence="3">CobQ/CobB/MinD/ParA nucleotide binding domain-containing protein</fullName>
    </recommendedName>
</protein>
<dbReference type="Gene3D" id="3.40.50.10850">
    <property type="entry name" value="Ntrc-like two-domain protein"/>
    <property type="match status" value="1"/>
</dbReference>
<evidence type="ECO:0000313" key="2">
    <source>
        <dbReference type="Proteomes" id="UP000308114"/>
    </source>
</evidence>
<proteinExistence type="predicted"/>
<accession>A0A4V5SQ39</accession>
<evidence type="ECO:0008006" key="3">
    <source>
        <dbReference type="Google" id="ProtNLM"/>
    </source>
</evidence>
<dbReference type="EMBL" id="PNXQ01000012">
    <property type="protein sequence ID" value="TKH44191.1"/>
    <property type="molecule type" value="Genomic_DNA"/>
</dbReference>
<sequence>MIPVKVVLAVESRDYIEPLLNYVHGSEYARRLRVTAFSQTEAFRHYMMEAPGVKKPDVVVGESAFLSLWTDRETSDIPCLVLHEGEQVSEYGQPLLKYQPLSELVGFILETARQRTSGRQSVNSREGGMIIGMVAASGGLGKTTAALNISKQLGNEGYSVFYLNLETVDSSSLFTGSGGSSGAEGEGLSRLLYDLKAMRHDGNPLSVASYCVRRSEIQADTFQPVDNRKELIDMTCDEAVELIRTIAESGQYDVVIVDGESENSDRAQAVLKASHRLIWLLADDLMSMHKCGLWLDVLEATQPEGFEAMLTKTRFVVNRYMGTMTNSLPRDFMELNGALPYIPSWKQMQHRELLLSSPIYQREIHQLCRELLNVETVTQPPAAWA</sequence>
<dbReference type="SUPFAM" id="SSF52540">
    <property type="entry name" value="P-loop containing nucleoside triphosphate hydrolases"/>
    <property type="match status" value="1"/>
</dbReference>
<gene>
    <name evidence="1" type="ORF">C1I60_12730</name>
</gene>
<dbReference type="Gene3D" id="3.40.50.300">
    <property type="entry name" value="P-loop containing nucleotide triphosphate hydrolases"/>
    <property type="match status" value="1"/>
</dbReference>
<reference evidence="1 2" key="1">
    <citation type="submission" date="2018-01" db="EMBL/GenBank/DDBJ databases">
        <title>Bacillales members from the olive rhizosphere are effective biological control agents against Verticillium dahliae.</title>
        <authorList>
            <person name="Gomez-Lama C."/>
            <person name="Legarda G."/>
            <person name="Ruano-Rosa D."/>
            <person name="Pizarro-Tobias P."/>
            <person name="Valverde-Corredor A."/>
            <person name="Niqui J.L."/>
            <person name="Trivino J.C."/>
            <person name="Roca A."/>
            <person name="Mercado-Blanco J."/>
        </authorList>
    </citation>
    <scope>NUCLEOTIDE SEQUENCE [LARGE SCALE GENOMIC DNA]</scope>
    <source>
        <strain evidence="1 2">PIC167</strain>
    </source>
</reference>
<dbReference type="RefSeq" id="WP_137062025.1">
    <property type="nucleotide sequence ID" value="NZ_PNXQ01000012.1"/>
</dbReference>
<evidence type="ECO:0000313" key="1">
    <source>
        <dbReference type="EMBL" id="TKH44191.1"/>
    </source>
</evidence>
<dbReference type="InterPro" id="IPR027417">
    <property type="entry name" value="P-loop_NTPase"/>
</dbReference>
<name>A0A4V5SQ39_9BACL</name>
<organism evidence="1 2">
    <name type="scientific">Paenibacillus terrae</name>
    <dbReference type="NCBI Taxonomy" id="159743"/>
    <lineage>
        <taxon>Bacteria</taxon>
        <taxon>Bacillati</taxon>
        <taxon>Bacillota</taxon>
        <taxon>Bacilli</taxon>
        <taxon>Bacillales</taxon>
        <taxon>Paenibacillaceae</taxon>
        <taxon>Paenibacillus</taxon>
    </lineage>
</organism>
<dbReference type="Proteomes" id="UP000308114">
    <property type="component" value="Unassembled WGS sequence"/>
</dbReference>
<dbReference type="AlphaFoldDB" id="A0A4V5SQ39"/>
<comment type="caution">
    <text evidence="1">The sequence shown here is derived from an EMBL/GenBank/DDBJ whole genome shotgun (WGS) entry which is preliminary data.</text>
</comment>